<dbReference type="Proteomes" id="UP001523262">
    <property type="component" value="Unassembled WGS sequence"/>
</dbReference>
<protein>
    <recommendedName>
        <fullName evidence="4">Type VII secretion protein EssB</fullName>
    </recommendedName>
</protein>
<evidence type="ECO:0000313" key="2">
    <source>
        <dbReference type="EMBL" id="MCM2534651.1"/>
    </source>
</evidence>
<keyword evidence="1" id="KW-1133">Transmembrane helix</keyword>
<comment type="caution">
    <text evidence="2">The sequence shown here is derived from an EMBL/GenBank/DDBJ whole genome shotgun (WGS) entry which is preliminary data.</text>
</comment>
<keyword evidence="3" id="KW-1185">Reference proteome</keyword>
<feature type="transmembrane region" description="Helical" evidence="1">
    <location>
        <begin position="216"/>
        <end position="235"/>
    </location>
</feature>
<name>A0ABT0WEA5_9BACI</name>
<dbReference type="EMBL" id="JAMQCR010000002">
    <property type="protein sequence ID" value="MCM2534651.1"/>
    <property type="molecule type" value="Genomic_DNA"/>
</dbReference>
<evidence type="ECO:0008006" key="4">
    <source>
        <dbReference type="Google" id="ProtNLM"/>
    </source>
</evidence>
<keyword evidence="1" id="KW-0472">Membrane</keyword>
<sequence>MKIQLFEYGTLFIDQSKRYRLEIPAIQVLAERPEELKELQEDSSYFFTLRDIKKENGRFILDYIIEEDYQTLISAKDYSSVLRLSLLNELLEMDPLNTVEEKVLIHPRNIFFKDMKTLKFLYRSNQWLPYDEHIEKLEQYKILIISMFSRFTYEKYKREKDNLLKKEKDEFLFRIENAESVMDLKELISKKLQNEETQHFFGIEVEKNKVKKQKRLLAGISIGICTLALPFGIFLQQSAVNNVHTVYAMELQKVKNESKYYQLLSEKKYNEAFSFLKKNGGSKKEIAKVYFKKGEYQKAIDTDKSLIKPTIETLYHANKKNEILGLVAESTYLDIEKKIVSYDYSVLLSMEAFTKDKDQQLRMGKAFVEHGDLEDAKSLNQKLKSHELELAIRKKELENQVGSNK</sequence>
<reference evidence="2 3" key="1">
    <citation type="submission" date="2022-06" db="EMBL/GenBank/DDBJ databases">
        <authorList>
            <person name="Jeon C.O."/>
        </authorList>
    </citation>
    <scope>NUCLEOTIDE SEQUENCE [LARGE SCALE GENOMIC DNA]</scope>
    <source>
        <strain evidence="2 3">KCTC 13943</strain>
    </source>
</reference>
<keyword evidence="1" id="KW-0812">Transmembrane</keyword>
<proteinExistence type="predicted"/>
<evidence type="ECO:0000256" key="1">
    <source>
        <dbReference type="SAM" id="Phobius"/>
    </source>
</evidence>
<organism evidence="2 3">
    <name type="scientific">Neobacillus pocheonensis</name>
    <dbReference type="NCBI Taxonomy" id="363869"/>
    <lineage>
        <taxon>Bacteria</taxon>
        <taxon>Bacillati</taxon>
        <taxon>Bacillota</taxon>
        <taxon>Bacilli</taxon>
        <taxon>Bacillales</taxon>
        <taxon>Bacillaceae</taxon>
        <taxon>Neobacillus</taxon>
    </lineage>
</organism>
<accession>A0ABT0WEA5</accession>
<gene>
    <name evidence="2" type="ORF">NDK43_22760</name>
</gene>
<evidence type="ECO:0000313" key="3">
    <source>
        <dbReference type="Proteomes" id="UP001523262"/>
    </source>
</evidence>
<dbReference type="Gene3D" id="1.10.510.10">
    <property type="entry name" value="Transferase(Phosphotransferase) domain 1"/>
    <property type="match status" value="1"/>
</dbReference>